<evidence type="ECO:0000256" key="4">
    <source>
        <dbReference type="ARBA" id="ARBA00022475"/>
    </source>
</evidence>
<evidence type="ECO:0000256" key="7">
    <source>
        <dbReference type="ARBA" id="ARBA00023136"/>
    </source>
</evidence>
<feature type="transmembrane region" description="Helical" evidence="8">
    <location>
        <begin position="254"/>
        <end position="271"/>
    </location>
</feature>
<keyword evidence="7 8" id="KW-0472">Membrane</keyword>
<evidence type="ECO:0000256" key="3">
    <source>
        <dbReference type="ARBA" id="ARBA00022448"/>
    </source>
</evidence>
<accession>A0ABV1S5Y6</accession>
<feature type="domain" description="CstA N-terminal" evidence="9">
    <location>
        <begin position="2"/>
        <end position="535"/>
    </location>
</feature>
<feature type="transmembrane region" description="Helical" evidence="8">
    <location>
        <begin position="222"/>
        <end position="242"/>
    </location>
</feature>
<dbReference type="InterPro" id="IPR003706">
    <property type="entry name" value="CstA_N"/>
</dbReference>
<feature type="transmembrane region" description="Helical" evidence="8">
    <location>
        <begin position="160"/>
        <end position="179"/>
    </location>
</feature>
<feature type="transmembrane region" description="Helical" evidence="8">
    <location>
        <begin position="487"/>
        <end position="512"/>
    </location>
</feature>
<keyword evidence="4" id="KW-1003">Cell membrane</keyword>
<keyword evidence="6 8" id="KW-1133">Transmembrane helix</keyword>
<evidence type="ECO:0000256" key="2">
    <source>
        <dbReference type="ARBA" id="ARBA00007755"/>
    </source>
</evidence>
<dbReference type="Proteomes" id="UP001467674">
    <property type="component" value="Unassembled WGS sequence"/>
</dbReference>
<feature type="transmembrane region" description="Helical" evidence="8">
    <location>
        <begin position="191"/>
        <end position="210"/>
    </location>
</feature>
<organism evidence="10 11">
    <name type="scientific">Bacillus altitudinis</name>
    <dbReference type="NCBI Taxonomy" id="293387"/>
    <lineage>
        <taxon>Bacteria</taxon>
        <taxon>Bacillati</taxon>
        <taxon>Bacillota</taxon>
        <taxon>Bacilli</taxon>
        <taxon>Bacillales</taxon>
        <taxon>Bacillaceae</taxon>
        <taxon>Bacillus</taxon>
    </lineage>
</organism>
<feature type="transmembrane region" description="Helical" evidence="8">
    <location>
        <begin position="291"/>
        <end position="311"/>
    </location>
</feature>
<evidence type="ECO:0000256" key="8">
    <source>
        <dbReference type="SAM" id="Phobius"/>
    </source>
</evidence>
<sequence length="598" mass="64459">MNAVSIVIGSMCILAIAYRLYGTFMMVKVLKVTDDHPTPAHTLEDGKDYVPTNKWVTFGHHFAAIAAAGPLVGPILAAQFGYLPGLLWLLIGAVIGGAVHDLVVLFASMRKKGKSLSEVAKEELGPVAGFCTGLAMLFIITITMAGLSMVVLHALERNPWGTFAVGITIPIAMGVGLYYKKTGNLKLATSAGFILLMLGVFLGPNIQGTALGELLTLDTKTLALALPIYAFFAAALPVWLLLAPRDYLSSFMKIGVFIALIAGIFVVNPTIQFPAFTEFVNGGGPVLAGPVWPFISITIACGAISGFHAFVGSGTTPKMLDRWSDMKPVAFGAMLVECLVGIMALIAATALHPGDYFAINSTPEVFRTLGMSVENLPQLSKEIGLDLEGRTGGAVTLAVGMAYIFTGIPFFSHLASYFFQFVIMFEAVFILTAIDAGTRVARYLIQDFFGEAYKPLKRNDWVPGSVFASALACFMWGYLLYSGDIGSIWALFGVSNQLMASVGLIIGATVVLKIADKRRYMLTCLIPLAYLYVTVNYAGYWMVANVYLNPEASGYSVLNAVLSMIMLILGFVIIVFAIKKWIEIWRDPALRMETPITG</sequence>
<evidence type="ECO:0000259" key="9">
    <source>
        <dbReference type="Pfam" id="PF02554"/>
    </source>
</evidence>
<feature type="transmembrane region" description="Helical" evidence="8">
    <location>
        <begin position="6"/>
        <end position="27"/>
    </location>
</feature>
<dbReference type="PANTHER" id="PTHR30252">
    <property type="entry name" value="INNER MEMBRANE PEPTIDE TRANSPORTER"/>
    <property type="match status" value="1"/>
</dbReference>
<dbReference type="Pfam" id="PF02554">
    <property type="entry name" value="CstA"/>
    <property type="match status" value="1"/>
</dbReference>
<protein>
    <submittedName>
        <fullName evidence="10">Carbon starvation protein CstA</fullName>
    </submittedName>
</protein>
<evidence type="ECO:0000256" key="6">
    <source>
        <dbReference type="ARBA" id="ARBA00022989"/>
    </source>
</evidence>
<dbReference type="PANTHER" id="PTHR30252:SF3">
    <property type="entry name" value="PYRUVATE_PROTON SYMPORTER BTST"/>
    <property type="match status" value="1"/>
</dbReference>
<reference evidence="10 11" key="1">
    <citation type="submission" date="2024-06" db="EMBL/GenBank/DDBJ databases">
        <title>Construction of an artificial bacterial consortium using nitrogen cycle bacteria from Cuatro Cienegas Basin and a mangrove forest.</title>
        <authorList>
            <person name="Aguilera-Najera D."/>
            <person name="Marquez-Cianci L."/>
            <person name="Martinez-Perez E."/>
            <person name="Rosas-Barrera M."/>
            <person name="Rodriguez-Cruz U.E."/>
            <person name="Tapia-Lopez R."/>
            <person name="Eguiarte L.E."/>
            <person name="Souza-Saldivar V."/>
        </authorList>
    </citation>
    <scope>NUCLEOTIDE SEQUENCE [LARGE SCALE GENOMIC DNA]</scope>
    <source>
        <strain evidence="10 11">S14-15</strain>
    </source>
</reference>
<name>A0ABV1S5Y6_BACAB</name>
<gene>
    <name evidence="10" type="primary">cstA</name>
    <name evidence="10" type="ORF">ABQG71_11105</name>
</gene>
<comment type="similarity">
    <text evidence="2">Belongs to the peptide transporter carbon starvation (CstA) (TC 2.A.114) family.</text>
</comment>
<feature type="transmembrane region" description="Helical" evidence="8">
    <location>
        <begin position="127"/>
        <end position="154"/>
    </location>
</feature>
<dbReference type="RefSeq" id="WP_254000714.1">
    <property type="nucleotide sequence ID" value="NZ_CP099861.1"/>
</dbReference>
<dbReference type="EMBL" id="JBEOME010000005">
    <property type="protein sequence ID" value="MER3121740.1"/>
    <property type="molecule type" value="Genomic_DNA"/>
</dbReference>
<feature type="transmembrane region" description="Helical" evidence="8">
    <location>
        <begin position="86"/>
        <end position="107"/>
    </location>
</feature>
<feature type="transmembrane region" description="Helical" evidence="8">
    <location>
        <begin position="461"/>
        <end position="481"/>
    </location>
</feature>
<evidence type="ECO:0000256" key="1">
    <source>
        <dbReference type="ARBA" id="ARBA00004651"/>
    </source>
</evidence>
<feature type="transmembrane region" description="Helical" evidence="8">
    <location>
        <begin position="331"/>
        <end position="351"/>
    </location>
</feature>
<keyword evidence="5 8" id="KW-0812">Transmembrane</keyword>
<proteinExistence type="inferred from homology"/>
<feature type="transmembrane region" description="Helical" evidence="8">
    <location>
        <begin position="555"/>
        <end position="578"/>
    </location>
</feature>
<comment type="subcellular location">
    <subcellularLocation>
        <location evidence="1">Cell membrane</location>
        <topology evidence="1">Multi-pass membrane protein</topology>
    </subcellularLocation>
</comment>
<feature type="transmembrane region" description="Helical" evidence="8">
    <location>
        <begin position="524"/>
        <end position="543"/>
    </location>
</feature>
<evidence type="ECO:0000256" key="5">
    <source>
        <dbReference type="ARBA" id="ARBA00022692"/>
    </source>
</evidence>
<feature type="transmembrane region" description="Helical" evidence="8">
    <location>
        <begin position="62"/>
        <end position="80"/>
    </location>
</feature>
<keyword evidence="11" id="KW-1185">Reference proteome</keyword>
<keyword evidence="3" id="KW-0813">Transport</keyword>
<comment type="caution">
    <text evidence="10">The sequence shown here is derived from an EMBL/GenBank/DDBJ whole genome shotgun (WGS) entry which is preliminary data.</text>
</comment>
<evidence type="ECO:0000313" key="10">
    <source>
        <dbReference type="EMBL" id="MER3121740.1"/>
    </source>
</evidence>
<dbReference type="InterPro" id="IPR051605">
    <property type="entry name" value="CstA"/>
</dbReference>
<evidence type="ECO:0000313" key="11">
    <source>
        <dbReference type="Proteomes" id="UP001467674"/>
    </source>
</evidence>